<protein>
    <recommendedName>
        <fullName evidence="4">dTTP/UTP pyrophosphatase</fullName>
        <shortName evidence="4">dTTPase/UTPase</shortName>
        <ecNumber evidence="4">3.6.1.9</ecNumber>
    </recommendedName>
    <alternativeName>
        <fullName evidence="4">Nucleoside triphosphate pyrophosphatase</fullName>
    </alternativeName>
    <alternativeName>
        <fullName evidence="4">Nucleotide pyrophosphatase</fullName>
        <shortName evidence="4">Nucleotide PPase</shortName>
    </alternativeName>
</protein>
<keyword evidence="4" id="KW-0963">Cytoplasm</keyword>
<dbReference type="SUPFAM" id="SSF52972">
    <property type="entry name" value="ITPase-like"/>
    <property type="match status" value="1"/>
</dbReference>
<feature type="site" description="Important for substrate specificity" evidence="4">
    <location>
        <position position="81"/>
    </location>
</feature>
<comment type="function">
    <text evidence="4">Nucleoside triphosphate pyrophosphatase that hydrolyzes dTTP and UTP. May have a dual role in cell division arrest and in preventing the incorporation of modified nucleotides into cellular nucleic acids.</text>
</comment>
<dbReference type="Pfam" id="PF02545">
    <property type="entry name" value="Maf"/>
    <property type="match status" value="1"/>
</dbReference>
<evidence type="ECO:0000256" key="4">
    <source>
        <dbReference type="HAMAP-Rule" id="MF_00528"/>
    </source>
</evidence>
<dbReference type="PANTHER" id="PTHR43213:SF5">
    <property type="entry name" value="BIFUNCTIONAL DTTP_UTP PYROPHOSPHATASE_METHYLTRANSFERASE PROTEIN-RELATED"/>
    <property type="match status" value="1"/>
</dbReference>
<evidence type="ECO:0000256" key="1">
    <source>
        <dbReference type="ARBA" id="ARBA00001968"/>
    </source>
</evidence>
<comment type="catalytic activity">
    <reaction evidence="4">
        <text>dTTP + H2O = dTMP + diphosphate + H(+)</text>
        <dbReference type="Rhea" id="RHEA:28534"/>
        <dbReference type="ChEBI" id="CHEBI:15377"/>
        <dbReference type="ChEBI" id="CHEBI:15378"/>
        <dbReference type="ChEBI" id="CHEBI:33019"/>
        <dbReference type="ChEBI" id="CHEBI:37568"/>
        <dbReference type="ChEBI" id="CHEBI:63528"/>
        <dbReference type="EC" id="3.6.1.9"/>
    </reaction>
</comment>
<feature type="active site" description="Proton acceptor" evidence="4">
    <location>
        <position position="80"/>
    </location>
</feature>
<name>A0ABX1QMJ6_9PROT</name>
<accession>A0ABX1QMJ6</accession>
<dbReference type="PANTHER" id="PTHR43213">
    <property type="entry name" value="BIFUNCTIONAL DTTP/UTP PYROPHOSPHATASE/METHYLTRANSFERASE PROTEIN-RELATED"/>
    <property type="match status" value="1"/>
</dbReference>
<evidence type="ECO:0000256" key="3">
    <source>
        <dbReference type="ARBA" id="ARBA00023080"/>
    </source>
</evidence>
<comment type="cofactor">
    <cofactor evidence="1 4">
        <name>a divalent metal cation</name>
        <dbReference type="ChEBI" id="CHEBI:60240"/>
    </cofactor>
</comment>
<dbReference type="EC" id="3.6.1.9" evidence="4"/>
<dbReference type="Gene3D" id="3.90.950.10">
    <property type="match status" value="1"/>
</dbReference>
<dbReference type="HAMAP" id="MF_00528">
    <property type="entry name" value="Maf"/>
    <property type="match status" value="1"/>
</dbReference>
<keyword evidence="2 4" id="KW-0378">Hydrolase</keyword>
<dbReference type="EMBL" id="JAAAUB010000008">
    <property type="protein sequence ID" value="NMH16859.1"/>
    <property type="molecule type" value="Genomic_DNA"/>
</dbReference>
<dbReference type="InterPro" id="IPR003697">
    <property type="entry name" value="Maf-like"/>
</dbReference>
<reference evidence="5 6" key="1">
    <citation type="journal article" date="2020" name="Curr. Microbiol.">
        <title>Tepidiphilus baoligensis sp. nov., a Novel Bacterium of the Family Hydrogenophilaceae Isolated from an Oil Reservoir.</title>
        <authorList>
            <person name="Zhang X."/>
            <person name="Wang G."/>
            <person name="Ma X."/>
            <person name="Yu J."/>
            <person name="You J."/>
            <person name="Xue Y."/>
            <person name="Ma Y."/>
        </authorList>
    </citation>
    <scope>NUCLEOTIDE SEQUENCE [LARGE SCALE GENOMIC DNA]</scope>
    <source>
        <strain evidence="5 6">B18-69</strain>
    </source>
</reference>
<evidence type="ECO:0000313" key="6">
    <source>
        <dbReference type="Proteomes" id="UP000669605"/>
    </source>
</evidence>
<keyword evidence="6" id="KW-1185">Reference proteome</keyword>
<evidence type="ECO:0000313" key="5">
    <source>
        <dbReference type="EMBL" id="NMH16859.1"/>
    </source>
</evidence>
<dbReference type="CDD" id="cd00555">
    <property type="entry name" value="Maf"/>
    <property type="match status" value="1"/>
</dbReference>
<comment type="similarity">
    <text evidence="4">Belongs to the Maf family. YhdE subfamily.</text>
</comment>
<gene>
    <name evidence="5" type="ORF">GV368_07050</name>
</gene>
<feature type="site" description="Important for substrate specificity" evidence="4">
    <location>
        <position position="15"/>
    </location>
</feature>
<feature type="site" description="Important for substrate specificity" evidence="4">
    <location>
        <position position="163"/>
    </location>
</feature>
<proteinExistence type="inferred from homology"/>
<dbReference type="InterPro" id="IPR029001">
    <property type="entry name" value="ITPase-like_fam"/>
</dbReference>
<comment type="caution">
    <text evidence="4">Lacks conserved residue(s) required for the propagation of feature annotation.</text>
</comment>
<comment type="catalytic activity">
    <reaction evidence="4">
        <text>UTP + H2O = UMP + diphosphate + H(+)</text>
        <dbReference type="Rhea" id="RHEA:29395"/>
        <dbReference type="ChEBI" id="CHEBI:15377"/>
        <dbReference type="ChEBI" id="CHEBI:15378"/>
        <dbReference type="ChEBI" id="CHEBI:33019"/>
        <dbReference type="ChEBI" id="CHEBI:46398"/>
        <dbReference type="ChEBI" id="CHEBI:57865"/>
        <dbReference type="EC" id="3.6.1.9"/>
    </reaction>
</comment>
<dbReference type="Proteomes" id="UP000669605">
    <property type="component" value="Unassembled WGS sequence"/>
</dbReference>
<comment type="subcellular location">
    <subcellularLocation>
        <location evidence="4">Cytoplasm</location>
    </subcellularLocation>
</comment>
<organism evidence="5 6">
    <name type="scientific">Tepidiphilus baoligensis</name>
    <dbReference type="NCBI Taxonomy" id="2698687"/>
    <lineage>
        <taxon>Bacteria</taxon>
        <taxon>Pseudomonadati</taxon>
        <taxon>Pseudomonadota</taxon>
        <taxon>Hydrogenophilia</taxon>
        <taxon>Hydrogenophilales</taxon>
        <taxon>Hydrogenophilaceae</taxon>
        <taxon>Tepidiphilus</taxon>
    </lineage>
</organism>
<dbReference type="NCBIfam" id="TIGR00172">
    <property type="entry name" value="maf"/>
    <property type="match status" value="1"/>
</dbReference>
<dbReference type="PIRSF" id="PIRSF006305">
    <property type="entry name" value="Maf"/>
    <property type="match status" value="1"/>
</dbReference>
<evidence type="ECO:0000256" key="2">
    <source>
        <dbReference type="ARBA" id="ARBA00022801"/>
    </source>
</evidence>
<comment type="caution">
    <text evidence="5">The sequence shown here is derived from an EMBL/GenBank/DDBJ whole genome shotgun (WGS) entry which is preliminary data.</text>
</comment>
<sequence length="201" mass="22289">MTMLAPLYLASQSPRRRELLAQLGWEVRVIPLEGEWVDETPHADETATDYVLRLARAKAEAGWRRREALALPCGLVLGADTTVRIDGLILGKPRDADEARAMLRRLSGRRHEVHTGVAITDGSRTHALCSTSRVWFTTLADEDVERYLATEEPWDKAGAYAYQGRAAAFIERIEGSASGIIGLPLFETARLLSVFGYPPFP</sequence>
<keyword evidence="3 4" id="KW-0546">Nucleotide metabolism</keyword>